<keyword evidence="2" id="KW-1185">Reference proteome</keyword>
<evidence type="ECO:0000313" key="2">
    <source>
        <dbReference type="Proteomes" id="UP000182179"/>
    </source>
</evidence>
<comment type="caution">
    <text evidence="1">The sequence shown here is derived from an EMBL/GenBank/DDBJ whole genome shotgun (WGS) entry which is preliminary data.</text>
</comment>
<protein>
    <submittedName>
        <fullName evidence="1">Predicted phage recombinase, RecA/RadA family</fullName>
    </submittedName>
</protein>
<dbReference type="EMBL" id="FNTS01000001">
    <property type="protein sequence ID" value="SEC62991.1"/>
    <property type="molecule type" value="Genomic_DNA"/>
</dbReference>
<reference evidence="1 2" key="1">
    <citation type="submission" date="2016-10" db="EMBL/GenBank/DDBJ databases">
        <authorList>
            <person name="Varghese N."/>
            <person name="Submissions S."/>
        </authorList>
    </citation>
    <scope>NUCLEOTIDE SEQUENCE [LARGE SCALE GENOMIC DNA]</scope>
    <source>
        <strain evidence="1 2">BS2773</strain>
    </source>
</reference>
<organism evidence="1 2">
    <name type="scientific">Pseudomonas costantinii</name>
    <dbReference type="NCBI Taxonomy" id="168469"/>
    <lineage>
        <taxon>Bacteria</taxon>
        <taxon>Pseudomonadati</taxon>
        <taxon>Pseudomonadota</taxon>
        <taxon>Gammaproteobacteria</taxon>
        <taxon>Pseudomonadales</taxon>
        <taxon>Pseudomonadaceae</taxon>
        <taxon>Pseudomonas</taxon>
    </lineage>
</organism>
<name>A0A1H4U425_9PSED</name>
<accession>A0A1H4U425</accession>
<proteinExistence type="predicted"/>
<dbReference type="Proteomes" id="UP000182179">
    <property type="component" value="Unassembled WGS sequence"/>
</dbReference>
<dbReference type="Pfam" id="PF09956">
    <property type="entry name" value="Phage_cement_2"/>
    <property type="match status" value="1"/>
</dbReference>
<sequence>MAKNYQGAGMQRAFIAPTGGVSSGVPFALGALVVVPLEDAVKGQLFTGALGGSWLLPSTGALKVGAKVSLLAGGLVADGTADSVPFGKLLGDAAGGFAEALLIQ</sequence>
<dbReference type="RefSeq" id="WP_074851346.1">
    <property type="nucleotide sequence ID" value="NZ_FNTS01000001.1"/>
</dbReference>
<gene>
    <name evidence="1" type="ORF">SAMN04515675_0039</name>
</gene>
<evidence type="ECO:0000313" key="1">
    <source>
        <dbReference type="EMBL" id="SEC62991.1"/>
    </source>
</evidence>
<dbReference type="InterPro" id="IPR011231">
    <property type="entry name" value="Phage_VT1-Sakai_H0018"/>
</dbReference>